<dbReference type="RefSeq" id="WP_092866543.1">
    <property type="nucleotide sequence ID" value="NZ_FPCH01000002.1"/>
</dbReference>
<evidence type="ECO:0000313" key="2">
    <source>
        <dbReference type="Proteomes" id="UP000199423"/>
    </source>
</evidence>
<dbReference type="Proteomes" id="UP000199423">
    <property type="component" value="Unassembled WGS sequence"/>
</dbReference>
<sequence length="110" mass="12273">MKAPINAGDLRHRVTIESPARTADEAGGATIDWQSVAEVWAAIWSRSAGEFFSADRIAGIATHDIWIRHRSDVTPDMRIRCGNRVFAILGAIDVDDRGRWLKCPSEERDL</sequence>
<keyword evidence="2" id="KW-1185">Reference proteome</keyword>
<dbReference type="AlphaFoldDB" id="A0A1I7NB93"/>
<protein>
    <submittedName>
        <fullName evidence="1">Phage head-tail adaptor, putative, SPP1 family</fullName>
    </submittedName>
</protein>
<dbReference type="Gene3D" id="2.40.10.270">
    <property type="entry name" value="Bacteriophage SPP1 head-tail adaptor protein"/>
    <property type="match status" value="1"/>
</dbReference>
<dbReference type="EMBL" id="FPCH01000002">
    <property type="protein sequence ID" value="SFV31853.1"/>
    <property type="molecule type" value="Genomic_DNA"/>
</dbReference>
<dbReference type="NCBIfam" id="TIGR01563">
    <property type="entry name" value="gp16_SPP1"/>
    <property type="match status" value="1"/>
</dbReference>
<evidence type="ECO:0000313" key="1">
    <source>
        <dbReference type="EMBL" id="SFV31853.1"/>
    </source>
</evidence>
<accession>A0A1I7NB93</accession>
<gene>
    <name evidence="1" type="ORF">SAMN04488557_1427</name>
</gene>
<dbReference type="OrthoDB" id="7570189at2"/>
<reference evidence="2" key="1">
    <citation type="submission" date="2016-10" db="EMBL/GenBank/DDBJ databases">
        <authorList>
            <person name="Varghese N."/>
            <person name="Submissions S."/>
        </authorList>
    </citation>
    <scope>NUCLEOTIDE SEQUENCE [LARGE SCALE GENOMIC DNA]</scope>
    <source>
        <strain evidence="2">DSM 1565</strain>
    </source>
</reference>
<dbReference type="InterPro" id="IPR038666">
    <property type="entry name" value="SSP1_head-tail_sf"/>
</dbReference>
<organism evidence="1 2">
    <name type="scientific">Hyphomicrobium facile</name>
    <dbReference type="NCBI Taxonomy" id="51670"/>
    <lineage>
        <taxon>Bacteria</taxon>
        <taxon>Pseudomonadati</taxon>
        <taxon>Pseudomonadota</taxon>
        <taxon>Alphaproteobacteria</taxon>
        <taxon>Hyphomicrobiales</taxon>
        <taxon>Hyphomicrobiaceae</taxon>
        <taxon>Hyphomicrobium</taxon>
    </lineage>
</organism>
<name>A0A1I7NB93_9HYPH</name>
<dbReference type="STRING" id="51670.SAMN04488557_1427"/>
<dbReference type="Pfam" id="PF05521">
    <property type="entry name" value="Phage_HCP"/>
    <property type="match status" value="1"/>
</dbReference>
<dbReference type="InterPro" id="IPR008767">
    <property type="entry name" value="Phage_SPP1_head-tail_adaptor"/>
</dbReference>
<proteinExistence type="predicted"/>